<sequence length="496" mass="56220">MPFRSVIYSQRSLVVTLIALLGCGFLATSLLSYYASRASIRDGIINTELPLTSDTVYSEIQKDLVRPILISSMMARDTFLRDWVMAGERDPQQMTRYLNEVMTHYGAYTAFFVSNSNLTYYQAKGVLKKVRSNEPRDLWYFRVRDMKEPYEINVDPDMANHDSLTFFINYKVFDYQENFIGAAGVGLTVDAVVKLIDKYQQRYQRSVYFVDNFGRLVLTGADGGPEGARVGQSLNHLQSLQNLQAKLPKPHDGSYEYAEPDGKKHFLNVRFIPELNWYLFVDKREDGALSGIRQSLYLNLLICLVVTLIVLALLNRVIHRYQRKIQALATQDSLTGLPNRRGFDLLAAQALNEAQREPKPLTALLLDLDHFKQLNDSHGHLAGDVVLSGFARHLESCLRQSDIICRWGGEEFIVLLKDTDSASAHLIAEKIRQHIEQQRYGYNGKSLHLTVSIGLTSLHTDDTLHTLLARADQALYRAKQSGRNRVCSDVAIPAHA</sequence>
<dbReference type="InterPro" id="IPR000160">
    <property type="entry name" value="GGDEF_dom"/>
</dbReference>
<name>A0A0M9GDH5_9PSED</name>
<dbReference type="CDD" id="cd18774">
    <property type="entry name" value="PDC2_HK_sensor"/>
    <property type="match status" value="1"/>
</dbReference>
<comment type="caution">
    <text evidence="12">The sequence shown here is derived from an EMBL/GenBank/DDBJ whole genome shotgun (WGS) entry which is preliminary data.</text>
</comment>
<dbReference type="STRING" id="50340.PF66_04788"/>
<dbReference type="InterPro" id="IPR043128">
    <property type="entry name" value="Rev_trsase/Diguanyl_cyclase"/>
</dbReference>
<dbReference type="GO" id="GO:0043709">
    <property type="term" value="P:cell adhesion involved in single-species biofilm formation"/>
    <property type="evidence" value="ECO:0007669"/>
    <property type="project" value="TreeGrafter"/>
</dbReference>
<comment type="subcellular location">
    <subcellularLocation>
        <location evidence="2">Cell inner membrane</location>
    </subcellularLocation>
    <subcellularLocation>
        <location evidence="3">Cell membrane</location>
        <topology evidence="3">Multi-pass membrane protein</topology>
    </subcellularLocation>
</comment>
<dbReference type="RefSeq" id="WP_054058930.1">
    <property type="nucleotide sequence ID" value="NZ_JAQMZR010000053.1"/>
</dbReference>
<evidence type="ECO:0000313" key="13">
    <source>
        <dbReference type="Proteomes" id="UP000037931"/>
    </source>
</evidence>
<evidence type="ECO:0000256" key="8">
    <source>
        <dbReference type="ARBA" id="ARBA00023136"/>
    </source>
</evidence>
<evidence type="ECO:0000256" key="10">
    <source>
        <dbReference type="SAM" id="Phobius"/>
    </source>
</evidence>
<gene>
    <name evidence="12" type="ORF">PF66_04788</name>
</gene>
<proteinExistence type="predicted"/>
<evidence type="ECO:0000256" key="6">
    <source>
        <dbReference type="ARBA" id="ARBA00022692"/>
    </source>
</evidence>
<comment type="catalytic activity">
    <reaction evidence="9">
        <text>2 GTP = 3',3'-c-di-GMP + 2 diphosphate</text>
        <dbReference type="Rhea" id="RHEA:24898"/>
        <dbReference type="ChEBI" id="CHEBI:33019"/>
        <dbReference type="ChEBI" id="CHEBI:37565"/>
        <dbReference type="ChEBI" id="CHEBI:58805"/>
        <dbReference type="EC" id="2.7.7.65"/>
    </reaction>
</comment>
<dbReference type="PANTHER" id="PTHR45138">
    <property type="entry name" value="REGULATORY COMPONENTS OF SENSORY TRANSDUCTION SYSTEM"/>
    <property type="match status" value="1"/>
</dbReference>
<feature type="domain" description="GGDEF" evidence="11">
    <location>
        <begin position="359"/>
        <end position="491"/>
    </location>
</feature>
<dbReference type="AlphaFoldDB" id="A0A0M9GDH5"/>
<dbReference type="PROSITE" id="PS50887">
    <property type="entry name" value="GGDEF"/>
    <property type="match status" value="1"/>
</dbReference>
<dbReference type="Pfam" id="PF00990">
    <property type="entry name" value="GGDEF"/>
    <property type="match status" value="1"/>
</dbReference>
<dbReference type="Proteomes" id="UP000037931">
    <property type="component" value="Unassembled WGS sequence"/>
</dbReference>
<evidence type="ECO:0000256" key="4">
    <source>
        <dbReference type="ARBA" id="ARBA00012528"/>
    </source>
</evidence>
<dbReference type="SUPFAM" id="SSF55073">
    <property type="entry name" value="Nucleotide cyclase"/>
    <property type="match status" value="1"/>
</dbReference>
<dbReference type="GO" id="GO:0052621">
    <property type="term" value="F:diguanylate cyclase activity"/>
    <property type="evidence" value="ECO:0007669"/>
    <property type="project" value="UniProtKB-EC"/>
</dbReference>
<reference evidence="12 13" key="1">
    <citation type="journal article" date="2015" name="PLoS ONE">
        <title>Rice-Infecting Pseudomonas Genomes Are Highly Accessorized and Harbor Multiple Putative Virulence Mechanisms to Cause Sheath Brown Rot.</title>
        <authorList>
            <person name="Quibod I.L."/>
            <person name="Grande G."/>
            <person name="Oreiro E.G."/>
            <person name="Borja F.N."/>
            <person name="Dossa G.S."/>
            <person name="Mauleon R."/>
            <person name="Cruz C.V."/>
            <person name="Oliva R."/>
        </authorList>
    </citation>
    <scope>NUCLEOTIDE SEQUENCE [LARGE SCALE GENOMIC DNA]</scope>
    <source>
        <strain evidence="12 13">IRRI 6609</strain>
    </source>
</reference>
<evidence type="ECO:0000313" key="12">
    <source>
        <dbReference type="EMBL" id="KPA88427.1"/>
    </source>
</evidence>
<keyword evidence="13" id="KW-1185">Reference proteome</keyword>
<comment type="cofactor">
    <cofactor evidence="1">
        <name>Mg(2+)</name>
        <dbReference type="ChEBI" id="CHEBI:18420"/>
    </cofactor>
</comment>
<dbReference type="FunFam" id="3.30.70.270:FF:000001">
    <property type="entry name" value="Diguanylate cyclase domain protein"/>
    <property type="match status" value="1"/>
</dbReference>
<keyword evidence="5" id="KW-1003">Cell membrane</keyword>
<feature type="transmembrane region" description="Helical" evidence="10">
    <location>
        <begin position="12"/>
        <end position="35"/>
    </location>
</feature>
<evidence type="ECO:0000256" key="3">
    <source>
        <dbReference type="ARBA" id="ARBA00004651"/>
    </source>
</evidence>
<dbReference type="PROSITE" id="PS51257">
    <property type="entry name" value="PROKAR_LIPOPROTEIN"/>
    <property type="match status" value="1"/>
</dbReference>
<dbReference type="GO" id="GO:0005886">
    <property type="term" value="C:plasma membrane"/>
    <property type="evidence" value="ECO:0007669"/>
    <property type="project" value="UniProtKB-SubCell"/>
</dbReference>
<dbReference type="PATRIC" id="fig|50340.43.peg.2089"/>
<evidence type="ECO:0000256" key="7">
    <source>
        <dbReference type="ARBA" id="ARBA00022989"/>
    </source>
</evidence>
<evidence type="ECO:0000256" key="2">
    <source>
        <dbReference type="ARBA" id="ARBA00004533"/>
    </source>
</evidence>
<dbReference type="EC" id="2.7.7.65" evidence="4"/>
<protein>
    <recommendedName>
        <fullName evidence="4">diguanylate cyclase</fullName>
        <ecNumber evidence="4">2.7.7.65</ecNumber>
    </recommendedName>
</protein>
<keyword evidence="6 10" id="KW-0812">Transmembrane</keyword>
<dbReference type="InterPro" id="IPR033479">
    <property type="entry name" value="dCache_1"/>
</dbReference>
<dbReference type="GO" id="GO:1902201">
    <property type="term" value="P:negative regulation of bacterial-type flagellum-dependent cell motility"/>
    <property type="evidence" value="ECO:0007669"/>
    <property type="project" value="TreeGrafter"/>
</dbReference>
<dbReference type="EMBL" id="JSYZ01000019">
    <property type="protein sequence ID" value="KPA88427.1"/>
    <property type="molecule type" value="Genomic_DNA"/>
</dbReference>
<dbReference type="CDD" id="cd01949">
    <property type="entry name" value="GGDEF"/>
    <property type="match status" value="1"/>
</dbReference>
<dbReference type="NCBIfam" id="TIGR00254">
    <property type="entry name" value="GGDEF"/>
    <property type="match status" value="1"/>
</dbReference>
<dbReference type="InterPro" id="IPR050469">
    <property type="entry name" value="Diguanylate_Cyclase"/>
</dbReference>
<organism evidence="12 13">
    <name type="scientific">Pseudomonas asplenii</name>
    <dbReference type="NCBI Taxonomy" id="53407"/>
    <lineage>
        <taxon>Bacteria</taxon>
        <taxon>Pseudomonadati</taxon>
        <taxon>Pseudomonadota</taxon>
        <taxon>Gammaproteobacteria</taxon>
        <taxon>Pseudomonadales</taxon>
        <taxon>Pseudomonadaceae</taxon>
        <taxon>Pseudomonas</taxon>
    </lineage>
</organism>
<dbReference type="OrthoDB" id="5496380at2"/>
<dbReference type="PANTHER" id="PTHR45138:SF9">
    <property type="entry name" value="DIGUANYLATE CYCLASE DGCM-RELATED"/>
    <property type="match status" value="1"/>
</dbReference>
<dbReference type="Gene3D" id="3.30.70.270">
    <property type="match status" value="1"/>
</dbReference>
<accession>A0A0M9GDH5</accession>
<evidence type="ECO:0000256" key="9">
    <source>
        <dbReference type="ARBA" id="ARBA00034247"/>
    </source>
</evidence>
<keyword evidence="8 10" id="KW-0472">Membrane</keyword>
<dbReference type="Gene3D" id="3.30.450.20">
    <property type="entry name" value="PAS domain"/>
    <property type="match status" value="1"/>
</dbReference>
<feature type="transmembrane region" description="Helical" evidence="10">
    <location>
        <begin position="296"/>
        <end position="314"/>
    </location>
</feature>
<keyword evidence="7 10" id="KW-1133">Transmembrane helix</keyword>
<dbReference type="InterPro" id="IPR029787">
    <property type="entry name" value="Nucleotide_cyclase"/>
</dbReference>
<evidence type="ECO:0000256" key="5">
    <source>
        <dbReference type="ARBA" id="ARBA00022475"/>
    </source>
</evidence>
<evidence type="ECO:0000259" key="11">
    <source>
        <dbReference type="PROSITE" id="PS50887"/>
    </source>
</evidence>
<evidence type="ECO:0000256" key="1">
    <source>
        <dbReference type="ARBA" id="ARBA00001946"/>
    </source>
</evidence>
<dbReference type="SMART" id="SM00267">
    <property type="entry name" value="GGDEF"/>
    <property type="match status" value="1"/>
</dbReference>
<dbReference type="Pfam" id="PF02743">
    <property type="entry name" value="dCache_1"/>
    <property type="match status" value="1"/>
</dbReference>